<evidence type="ECO:0008006" key="2">
    <source>
        <dbReference type="Google" id="ProtNLM"/>
    </source>
</evidence>
<evidence type="ECO:0000313" key="1">
    <source>
        <dbReference type="EMBL" id="SUZ49870.1"/>
    </source>
</evidence>
<dbReference type="AlphaFoldDB" id="A0A381N5G1"/>
<dbReference type="Gene3D" id="1.50.10.100">
    <property type="entry name" value="Chondroitin AC/alginate lyase"/>
    <property type="match status" value="1"/>
</dbReference>
<sequence>MAQTSATRDMYLEYARGSANWTWDNYDNLIDDWRDNFDSGSIFGYRPPNRLLEMAVIYAYLFEEEGVPVYAERAKHVMLEYGNYRSEYPQDSIARRPDYANGVPALPDFFRVMRYIKAFETLNRLNQFSPDQARQAGELIGHSMEYLLRTVEWGTMNRTMLRAESLAWAVRAMPNHPRASVWRMQDRALADDNWGSWEIEDATHYHGIWLYALMGHADVTGRLSALFRTPEMYYYSRYFVNLMAPAGMVPDFGDANWLSNWQHFLVFFEASAAAYDDPNLKWAASVIAERFVDFDNPTNVGLGYFLLDCHRWGTDDVSPEVPTHLSAEVMEDVQGKKIVFRNGWDPESTYLLLNYRDEGDGGLNFRDYLRDTIPVEEEKMTHGHADENSITLLMSGGSVLLHDGGYRDYMPSGPFGAYRQDYFHNRLVVRPEKIWMGQAEGEARLDTPGAVPGQPILEFLHNAGSYRRVRTQKVDFLHLPDIDYSRSRMIDDGWGFEWDRVIAYVKDPELFIVFDILKARTEEYFTLANLWHTRKILEQGEHWYDTVYDRIRNQELSEDRHLLIHFPDTHYRLEGTEPETRHYQEEMLIHQTTAHHFELGETEGFVTVLVPHDESESPESWVGRIHLVNSVPTGSGLGVEIDMGERQILVGVKEDLRMDISRDWRRPRYTYEAGRIRFNEIETNGDFLFAVKNENELSFTITNLTKATHGDQVLYEGSPSYFYLAFDGSKDASGVGKMRYWRGRVQLEP</sequence>
<organism evidence="1">
    <name type="scientific">marine metagenome</name>
    <dbReference type="NCBI Taxonomy" id="408172"/>
    <lineage>
        <taxon>unclassified sequences</taxon>
        <taxon>metagenomes</taxon>
        <taxon>ecological metagenomes</taxon>
    </lineage>
</organism>
<dbReference type="EMBL" id="UINC01000140">
    <property type="protein sequence ID" value="SUZ49870.1"/>
    <property type="molecule type" value="Genomic_DNA"/>
</dbReference>
<dbReference type="Gene3D" id="2.70.98.70">
    <property type="match status" value="1"/>
</dbReference>
<reference evidence="1" key="1">
    <citation type="submission" date="2018-05" db="EMBL/GenBank/DDBJ databases">
        <authorList>
            <person name="Lanie J.A."/>
            <person name="Ng W.-L."/>
            <person name="Kazmierczak K.M."/>
            <person name="Andrzejewski T.M."/>
            <person name="Davidsen T.M."/>
            <person name="Wayne K.J."/>
            <person name="Tettelin H."/>
            <person name="Glass J.I."/>
            <person name="Rusch D."/>
            <person name="Podicherti R."/>
            <person name="Tsui H.-C.T."/>
            <person name="Winkler M.E."/>
        </authorList>
    </citation>
    <scope>NUCLEOTIDE SEQUENCE</scope>
</reference>
<gene>
    <name evidence="1" type="ORF">METZ01_LOCUS2724</name>
</gene>
<name>A0A381N5G1_9ZZZZ</name>
<protein>
    <recommendedName>
        <fullName evidence="2">Heparin-sulfate lyase N-terminal domain-containing protein</fullName>
    </recommendedName>
</protein>
<dbReference type="InterPro" id="IPR008929">
    <property type="entry name" value="Chondroitin_lyas"/>
</dbReference>
<accession>A0A381N5G1</accession>
<proteinExistence type="predicted"/>